<dbReference type="CDD" id="cd16917">
    <property type="entry name" value="HATPase_UhpB-NarQ-NarX-like"/>
    <property type="match status" value="1"/>
</dbReference>
<dbReference type="InterPro" id="IPR011712">
    <property type="entry name" value="Sig_transdc_His_kin_sub3_dim/P"/>
</dbReference>
<comment type="subcellular location">
    <subcellularLocation>
        <location evidence="2">Cell membrane</location>
        <topology evidence="2">Multi-pass membrane protein</topology>
    </subcellularLocation>
</comment>
<evidence type="ECO:0000313" key="14">
    <source>
        <dbReference type="Proteomes" id="UP000321816"/>
    </source>
</evidence>
<comment type="catalytic activity">
    <reaction evidence="1">
        <text>ATP + protein L-histidine = ADP + protein N-phospho-L-histidine.</text>
        <dbReference type="EC" id="2.7.13.3"/>
    </reaction>
</comment>
<evidence type="ECO:0000256" key="4">
    <source>
        <dbReference type="ARBA" id="ARBA00022475"/>
    </source>
</evidence>
<reference evidence="13 14" key="1">
    <citation type="submission" date="2024-01" db="EMBL/GenBank/DDBJ databases">
        <title>Complete Genome Sequence of Alkalicoccus halolimnae BZ-SZ-XJ29T, a Moderately Halophilic Bacterium Isolated from a Salt Lake.</title>
        <authorList>
            <person name="Zhao B."/>
        </authorList>
    </citation>
    <scope>NUCLEOTIDE SEQUENCE [LARGE SCALE GENOMIC DNA]</scope>
    <source>
        <strain evidence="13 14">BZ-SZ-XJ29</strain>
    </source>
</reference>
<dbReference type="OrthoDB" id="9781904at2"/>
<feature type="compositionally biased region" description="Basic and acidic residues" evidence="11">
    <location>
        <begin position="7"/>
        <end position="18"/>
    </location>
</feature>
<dbReference type="Pfam" id="PF02518">
    <property type="entry name" value="HATPase_c"/>
    <property type="match status" value="1"/>
</dbReference>
<dbReference type="Gene3D" id="3.30.565.10">
    <property type="entry name" value="Histidine kinase-like ATPase, C-terminal domain"/>
    <property type="match status" value="1"/>
</dbReference>
<dbReference type="GO" id="GO:0005886">
    <property type="term" value="C:plasma membrane"/>
    <property type="evidence" value="ECO:0007669"/>
    <property type="project" value="UniProtKB-SubCell"/>
</dbReference>
<evidence type="ECO:0000256" key="6">
    <source>
        <dbReference type="ARBA" id="ARBA00022692"/>
    </source>
</evidence>
<dbReference type="AlphaFoldDB" id="A0A5C7FFE1"/>
<dbReference type="GO" id="GO:0046983">
    <property type="term" value="F:protein dimerization activity"/>
    <property type="evidence" value="ECO:0007669"/>
    <property type="project" value="InterPro"/>
</dbReference>
<evidence type="ECO:0000256" key="9">
    <source>
        <dbReference type="ARBA" id="ARBA00023012"/>
    </source>
</evidence>
<dbReference type="InterPro" id="IPR036890">
    <property type="entry name" value="HATPase_C_sf"/>
</dbReference>
<dbReference type="GO" id="GO:0000155">
    <property type="term" value="F:phosphorelay sensor kinase activity"/>
    <property type="evidence" value="ECO:0007669"/>
    <property type="project" value="InterPro"/>
</dbReference>
<dbReference type="InterPro" id="IPR050482">
    <property type="entry name" value="Sensor_HK_TwoCompSys"/>
</dbReference>
<dbReference type="PANTHER" id="PTHR24421">
    <property type="entry name" value="NITRATE/NITRITE SENSOR PROTEIN NARX-RELATED"/>
    <property type="match status" value="1"/>
</dbReference>
<keyword evidence="10" id="KW-0472">Membrane</keyword>
<evidence type="ECO:0000259" key="12">
    <source>
        <dbReference type="SMART" id="SM00387"/>
    </source>
</evidence>
<evidence type="ECO:0000256" key="8">
    <source>
        <dbReference type="ARBA" id="ARBA00022989"/>
    </source>
</evidence>
<keyword evidence="9" id="KW-0902">Two-component regulatory system</keyword>
<protein>
    <recommendedName>
        <fullName evidence="3">histidine kinase</fullName>
        <ecNumber evidence="3">2.7.13.3</ecNumber>
    </recommendedName>
</protein>
<evidence type="ECO:0000256" key="3">
    <source>
        <dbReference type="ARBA" id="ARBA00012438"/>
    </source>
</evidence>
<sequence length="359" mass="41379">MVLLRESQLHKKEEKGRGGMETAASPMELQKKFAAFVQELFPETPVLTIMPEEFPEALTHEHRYIMENLDDKGLLRESRPLIFYYHSITGAETRAQLFPCGRVFVVLKKPVFPLLLLTRKTSIKQMFRHVQFIHHFLVTKQEREEALKAEWSEFISQGIHDSLAQQLFFISAKTFELRMSLPAAVTKEDKTYVKLGELEEAVQRVQSDTRSYIAYLKGDHKKTELFEALENMLAKRLAPHPVTYRFHTKGRVVNEKLLVEETIYHVVEEIISNALKHGKISHVDVDLQVNAVQWELRITDDGIGLPAEIQEASNEKNYGLSGMKRRIEDVNGYISYHRIKDTGTFIECIIPRGGEGKDE</sequence>
<dbReference type="SUPFAM" id="SSF55874">
    <property type="entry name" value="ATPase domain of HSP90 chaperone/DNA topoisomerase II/histidine kinase"/>
    <property type="match status" value="1"/>
</dbReference>
<dbReference type="GO" id="GO:0005524">
    <property type="term" value="F:ATP binding"/>
    <property type="evidence" value="ECO:0007669"/>
    <property type="project" value="UniProtKB-KW"/>
</dbReference>
<dbReference type="KEGG" id="ahal:FTX54_001695"/>
<dbReference type="Proteomes" id="UP000321816">
    <property type="component" value="Chromosome"/>
</dbReference>
<feature type="region of interest" description="Disordered" evidence="11">
    <location>
        <begin position="1"/>
        <end position="22"/>
    </location>
</feature>
<keyword evidence="13" id="KW-0067">ATP-binding</keyword>
<keyword evidence="14" id="KW-1185">Reference proteome</keyword>
<dbReference type="RefSeq" id="WP_147804188.1">
    <property type="nucleotide sequence ID" value="NZ_CP144914.1"/>
</dbReference>
<keyword evidence="5" id="KW-0808">Transferase</keyword>
<dbReference type="Pfam" id="PF07730">
    <property type="entry name" value="HisKA_3"/>
    <property type="match status" value="1"/>
</dbReference>
<evidence type="ECO:0000256" key="7">
    <source>
        <dbReference type="ARBA" id="ARBA00022777"/>
    </source>
</evidence>
<keyword evidence="7" id="KW-0418">Kinase</keyword>
<dbReference type="EMBL" id="CP144914">
    <property type="protein sequence ID" value="WWD80308.1"/>
    <property type="molecule type" value="Genomic_DNA"/>
</dbReference>
<evidence type="ECO:0000313" key="13">
    <source>
        <dbReference type="EMBL" id="WWD80308.1"/>
    </source>
</evidence>
<keyword evidence="4" id="KW-1003">Cell membrane</keyword>
<name>A0A5C7FFE1_9BACI</name>
<evidence type="ECO:0000256" key="5">
    <source>
        <dbReference type="ARBA" id="ARBA00022679"/>
    </source>
</evidence>
<dbReference type="EC" id="2.7.13.3" evidence="3"/>
<evidence type="ECO:0000256" key="11">
    <source>
        <dbReference type="SAM" id="MobiDB-lite"/>
    </source>
</evidence>
<keyword evidence="13" id="KW-0547">Nucleotide-binding</keyword>
<evidence type="ECO:0000256" key="2">
    <source>
        <dbReference type="ARBA" id="ARBA00004651"/>
    </source>
</evidence>
<proteinExistence type="predicted"/>
<dbReference type="SMART" id="SM00387">
    <property type="entry name" value="HATPase_c"/>
    <property type="match status" value="1"/>
</dbReference>
<keyword evidence="8" id="KW-1133">Transmembrane helix</keyword>
<accession>A0A5C7FFE1</accession>
<dbReference type="InterPro" id="IPR003594">
    <property type="entry name" value="HATPase_dom"/>
</dbReference>
<gene>
    <name evidence="13" type="ORF">FTX54_001695</name>
</gene>
<evidence type="ECO:0000256" key="10">
    <source>
        <dbReference type="ARBA" id="ARBA00023136"/>
    </source>
</evidence>
<keyword evidence="6" id="KW-0812">Transmembrane</keyword>
<evidence type="ECO:0000256" key="1">
    <source>
        <dbReference type="ARBA" id="ARBA00000085"/>
    </source>
</evidence>
<feature type="domain" description="Histidine kinase/HSP90-like ATPase" evidence="12">
    <location>
        <begin position="258"/>
        <end position="354"/>
    </location>
</feature>
<dbReference type="PANTHER" id="PTHR24421:SF37">
    <property type="entry name" value="SENSOR HISTIDINE KINASE NARS"/>
    <property type="match status" value="1"/>
</dbReference>
<organism evidence="13 14">
    <name type="scientific">Alkalicoccus halolimnae</name>
    <dbReference type="NCBI Taxonomy" id="1667239"/>
    <lineage>
        <taxon>Bacteria</taxon>
        <taxon>Bacillati</taxon>
        <taxon>Bacillota</taxon>
        <taxon>Bacilli</taxon>
        <taxon>Bacillales</taxon>
        <taxon>Bacillaceae</taxon>
        <taxon>Alkalicoccus</taxon>
    </lineage>
</organism>